<comment type="similarity">
    <text evidence="2">Belongs to the AOR/FOR family.</text>
</comment>
<evidence type="ECO:0000256" key="2">
    <source>
        <dbReference type="ARBA" id="ARBA00011032"/>
    </source>
</evidence>
<dbReference type="InterPro" id="IPR013985">
    <property type="entry name" value="Ald_Fedxn_OxRdtase_dom3"/>
</dbReference>
<evidence type="ECO:0000256" key="3">
    <source>
        <dbReference type="ARBA" id="ARBA00022485"/>
    </source>
</evidence>
<dbReference type="GO" id="GO:0016625">
    <property type="term" value="F:oxidoreductase activity, acting on the aldehyde or oxo group of donors, iron-sulfur protein as acceptor"/>
    <property type="evidence" value="ECO:0007669"/>
    <property type="project" value="InterPro"/>
</dbReference>
<evidence type="ECO:0000256" key="8">
    <source>
        <dbReference type="ARBA" id="ARBA00049934"/>
    </source>
</evidence>
<dbReference type="InterPro" id="IPR013984">
    <property type="entry name" value="Ald_Fedxn_OxRdtase_dom2"/>
</dbReference>
<evidence type="ECO:0000256" key="4">
    <source>
        <dbReference type="ARBA" id="ARBA00022723"/>
    </source>
</evidence>
<evidence type="ECO:0000313" key="11">
    <source>
        <dbReference type="Proteomes" id="UP000095200"/>
    </source>
</evidence>
<evidence type="ECO:0000256" key="6">
    <source>
        <dbReference type="ARBA" id="ARBA00023004"/>
    </source>
</evidence>
<dbReference type="SUPFAM" id="SSF56228">
    <property type="entry name" value="Aldehyde ferredoxin oxidoreductase, N-terminal domain"/>
    <property type="match status" value="1"/>
</dbReference>
<sequence length="577" mass="61308">MARILRINTRERTYEYQDLGEYAGLGGRALTSRMILNEIPPTCNPIGPDNKLIIATGLLAGTLAANSGRISVGAKSPLTGGIKESNSGGMVALKMAKLDLLAVVLEDKPTRDAPLCTIKITKDGVSFEDASDLEGVGTYAASEKLLEAHGQKTGVMLIGPAGETCRLAASIQFTDPRKRPARAAGRGGLGAVMGSKRVKALVFDDAGGLGSEYADKAAFKEAAKRWAQILRDHPVTGQGLPAFGTSILVNILNEAGALPTKNFREGRFDKVAGITGEKMVEYMEARGGRVKEGCHPGCMIQCSQAYHDKDGNYLTSGFEYETVWAFGANSLIDDLDAIAQMDRLCDDLGLDTIDVGNAVVMAMDGGVIPWGDGQAAINLLKRVYDKNDSLGQIIGNGTAFAGEAFGVERIPVVKRQALPAYDPRSVKGVGVTYATTPMGADHTAGYAVCQNILKVGGDIDPLKSTSDNIEVSKNLQIATAAVDATGLCLFVAFAVLDTEDSLDVIAKMISAKYGIDFKASDVAPVGIGVLKDEYAFNEAAGFTKAHDQLPEFFSKETLPPHNTRWEYSIEDLQKAKA</sequence>
<feature type="domain" description="Aldehyde ferredoxin oxidoreductase N-terminal" evidence="9">
    <location>
        <begin position="1"/>
        <end position="207"/>
    </location>
</feature>
<evidence type="ECO:0000313" key="10">
    <source>
        <dbReference type="EMBL" id="GAU08006.1"/>
    </source>
</evidence>
<dbReference type="GO" id="GO:0046872">
    <property type="term" value="F:metal ion binding"/>
    <property type="evidence" value="ECO:0007669"/>
    <property type="project" value="UniProtKB-KW"/>
</dbReference>
<keyword evidence="5" id="KW-0560">Oxidoreductase</keyword>
<evidence type="ECO:0000256" key="7">
    <source>
        <dbReference type="ARBA" id="ARBA00023014"/>
    </source>
</evidence>
<keyword evidence="6" id="KW-0408">Iron</keyword>
<proteinExistence type="inferred from homology"/>
<keyword evidence="4" id="KW-0479">Metal-binding</keyword>
<keyword evidence="7" id="KW-0411">Iron-sulfur</keyword>
<organism evidence="10 11">
    <name type="scientific">Desulfoplanes formicivorans</name>
    <dbReference type="NCBI Taxonomy" id="1592317"/>
    <lineage>
        <taxon>Bacteria</taxon>
        <taxon>Pseudomonadati</taxon>
        <taxon>Thermodesulfobacteriota</taxon>
        <taxon>Desulfovibrionia</taxon>
        <taxon>Desulfovibrionales</taxon>
        <taxon>Desulfoplanaceae</taxon>
        <taxon>Desulfoplanes</taxon>
    </lineage>
</organism>
<comment type="caution">
    <text evidence="10">The sequence shown here is derived from an EMBL/GenBank/DDBJ whole genome shotgun (WGS) entry which is preliminary data.</text>
</comment>
<dbReference type="GO" id="GO:0051539">
    <property type="term" value="F:4 iron, 4 sulfur cluster binding"/>
    <property type="evidence" value="ECO:0007669"/>
    <property type="project" value="UniProtKB-KW"/>
</dbReference>
<dbReference type="AlphaFoldDB" id="A0A194AFZ7"/>
<dbReference type="OrthoDB" id="9763894at2"/>
<gene>
    <name evidence="10" type="ORF">DPF_0707</name>
</gene>
<dbReference type="SMART" id="SM00790">
    <property type="entry name" value="AFOR_N"/>
    <property type="match status" value="1"/>
</dbReference>
<dbReference type="Pfam" id="PF01314">
    <property type="entry name" value="AFOR_C"/>
    <property type="match status" value="1"/>
</dbReference>
<dbReference type="InterPro" id="IPR036021">
    <property type="entry name" value="Tungsten_al_ferr_oxy-like_C"/>
</dbReference>
<evidence type="ECO:0000256" key="1">
    <source>
        <dbReference type="ARBA" id="ARBA00001966"/>
    </source>
</evidence>
<dbReference type="EMBL" id="BDFE01000008">
    <property type="protein sequence ID" value="GAU08006.1"/>
    <property type="molecule type" value="Genomic_DNA"/>
</dbReference>
<dbReference type="Gene3D" id="1.10.569.10">
    <property type="entry name" value="Aldehyde Ferredoxin Oxidoreductase Protein, subunit A, domain 2"/>
    <property type="match status" value="1"/>
</dbReference>
<dbReference type="GO" id="GO:0009055">
    <property type="term" value="F:electron transfer activity"/>
    <property type="evidence" value="ECO:0007669"/>
    <property type="project" value="InterPro"/>
</dbReference>
<dbReference type="Pfam" id="PF02730">
    <property type="entry name" value="AFOR_N"/>
    <property type="match status" value="1"/>
</dbReference>
<dbReference type="Proteomes" id="UP000095200">
    <property type="component" value="Unassembled WGS sequence"/>
</dbReference>
<comment type="cofactor">
    <cofactor evidence="8">
        <name>tungstopterin</name>
        <dbReference type="ChEBI" id="CHEBI:30402"/>
    </cofactor>
</comment>
<dbReference type="PANTHER" id="PTHR30038:SF0">
    <property type="entry name" value="TUNGSTEN-CONTAINING ALDEHYDE FERREDOXIN OXIDOREDUCTASE"/>
    <property type="match status" value="1"/>
</dbReference>
<dbReference type="Gene3D" id="3.60.9.10">
    <property type="entry name" value="Aldehyde ferredoxin oxidoreductase, N-terminal domain"/>
    <property type="match status" value="1"/>
</dbReference>
<evidence type="ECO:0000259" key="9">
    <source>
        <dbReference type="SMART" id="SM00790"/>
    </source>
</evidence>
<dbReference type="STRING" id="1592317.DPF_0707"/>
<dbReference type="InterPro" id="IPR001203">
    <property type="entry name" value="OxRdtase_Ald_Fedxn_C"/>
</dbReference>
<protein>
    <submittedName>
        <fullName evidence="10">Aldehyde ferredoxin oxidoreductase</fullName>
    </submittedName>
</protein>
<name>A0A194AFZ7_9BACT</name>
<accession>A0A194AFZ7</accession>
<dbReference type="SUPFAM" id="SSF48310">
    <property type="entry name" value="Aldehyde ferredoxin oxidoreductase, C-terminal domains"/>
    <property type="match status" value="1"/>
</dbReference>
<dbReference type="RefSeq" id="WP_069857562.1">
    <property type="nucleotide sequence ID" value="NZ_BDFE01000008.1"/>
</dbReference>
<dbReference type="InterPro" id="IPR051919">
    <property type="entry name" value="W-dependent_AOR"/>
</dbReference>
<reference evidence="11" key="1">
    <citation type="submission" date="2016-06" db="EMBL/GenBank/DDBJ databases">
        <title>Draft genome sequence of Desulfoplanes formicivorans strain Pf12B.</title>
        <authorList>
            <person name="Watanabe M."/>
            <person name="Kojima H."/>
            <person name="Fukui M."/>
        </authorList>
    </citation>
    <scope>NUCLEOTIDE SEQUENCE [LARGE SCALE GENOMIC DNA]</scope>
    <source>
        <strain evidence="11">Pf12B</strain>
    </source>
</reference>
<dbReference type="InterPro" id="IPR036503">
    <property type="entry name" value="Ald_Fedxn_OxRdtase_N_sf"/>
</dbReference>
<dbReference type="PANTHER" id="PTHR30038">
    <property type="entry name" value="ALDEHYDE FERREDOXIN OXIDOREDUCTASE"/>
    <property type="match status" value="1"/>
</dbReference>
<keyword evidence="11" id="KW-1185">Reference proteome</keyword>
<dbReference type="Gene3D" id="1.10.599.10">
    <property type="entry name" value="Aldehyde Ferredoxin Oxidoreductase Protein, subunit A, domain 3"/>
    <property type="match status" value="1"/>
</dbReference>
<dbReference type="InterPro" id="IPR013983">
    <property type="entry name" value="Ald_Fedxn_OxRdtase_N"/>
</dbReference>
<comment type="cofactor">
    <cofactor evidence="1">
        <name>[4Fe-4S] cluster</name>
        <dbReference type="ChEBI" id="CHEBI:49883"/>
    </cofactor>
</comment>
<evidence type="ECO:0000256" key="5">
    <source>
        <dbReference type="ARBA" id="ARBA00023002"/>
    </source>
</evidence>
<keyword evidence="3" id="KW-0004">4Fe-4S</keyword>